<dbReference type="GO" id="GO:0005634">
    <property type="term" value="C:nucleus"/>
    <property type="evidence" value="ECO:0007669"/>
    <property type="project" value="UniProtKB-SubCell"/>
</dbReference>
<evidence type="ECO:0000256" key="2">
    <source>
        <dbReference type="ARBA" id="ARBA00023125"/>
    </source>
</evidence>
<protein>
    <recommendedName>
        <fullName evidence="8">Homeobox domain-containing protein</fullName>
    </recommendedName>
</protein>
<evidence type="ECO:0000256" key="6">
    <source>
        <dbReference type="RuleBase" id="RU000682"/>
    </source>
</evidence>
<dbReference type="EMBL" id="JAGMUV010000002">
    <property type="protein sequence ID" value="KAH7171188.1"/>
    <property type="molecule type" value="Genomic_DNA"/>
</dbReference>
<dbReference type="PROSITE" id="PS50071">
    <property type="entry name" value="HOMEOBOX_2"/>
    <property type="match status" value="1"/>
</dbReference>
<name>A0A9P9FRS1_9HYPO</name>
<keyword evidence="3 5" id="KW-0371">Homeobox</keyword>
<comment type="caution">
    <text evidence="9">The sequence shown here is derived from an EMBL/GenBank/DDBJ whole genome shotgun (WGS) entry which is preliminary data.</text>
</comment>
<keyword evidence="4 5" id="KW-0539">Nucleus</keyword>
<dbReference type="OrthoDB" id="6159439at2759"/>
<proteinExistence type="predicted"/>
<feature type="compositionally biased region" description="Polar residues" evidence="7">
    <location>
        <begin position="1"/>
        <end position="14"/>
    </location>
</feature>
<dbReference type="Gene3D" id="1.10.10.60">
    <property type="entry name" value="Homeodomain-like"/>
    <property type="match status" value="1"/>
</dbReference>
<feature type="DNA-binding region" description="Homeobox" evidence="5">
    <location>
        <begin position="54"/>
        <end position="113"/>
    </location>
</feature>
<evidence type="ECO:0000313" key="9">
    <source>
        <dbReference type="EMBL" id="KAH7171188.1"/>
    </source>
</evidence>
<dbReference type="SUPFAM" id="SSF46689">
    <property type="entry name" value="Homeodomain-like"/>
    <property type="match status" value="1"/>
</dbReference>
<dbReference type="InterPro" id="IPR051775">
    <property type="entry name" value="Homeobox_domain"/>
</dbReference>
<dbReference type="PANTHER" id="PTHR24323:SF7">
    <property type="entry name" value="HOMEOBOX DOMAIN-CONTAINING PROTEIN"/>
    <property type="match status" value="1"/>
</dbReference>
<dbReference type="Pfam" id="PF00046">
    <property type="entry name" value="Homeodomain"/>
    <property type="match status" value="1"/>
</dbReference>
<gene>
    <name evidence="9" type="ORF">EDB81DRAFT_777900</name>
</gene>
<feature type="region of interest" description="Disordered" evidence="7">
    <location>
        <begin position="399"/>
        <end position="523"/>
    </location>
</feature>
<dbReference type="GO" id="GO:0000976">
    <property type="term" value="F:transcription cis-regulatory region binding"/>
    <property type="evidence" value="ECO:0007669"/>
    <property type="project" value="TreeGrafter"/>
</dbReference>
<dbReference type="InterPro" id="IPR017970">
    <property type="entry name" value="Homeobox_CS"/>
</dbReference>
<feature type="compositionally biased region" description="Polar residues" evidence="7">
    <location>
        <begin position="327"/>
        <end position="339"/>
    </location>
</feature>
<feature type="region of interest" description="Disordered" evidence="7">
    <location>
        <begin position="242"/>
        <end position="277"/>
    </location>
</feature>
<evidence type="ECO:0000256" key="5">
    <source>
        <dbReference type="PROSITE-ProRule" id="PRU00108"/>
    </source>
</evidence>
<evidence type="ECO:0000256" key="1">
    <source>
        <dbReference type="ARBA" id="ARBA00004123"/>
    </source>
</evidence>
<feature type="compositionally biased region" description="Low complexity" evidence="7">
    <location>
        <begin position="266"/>
        <end position="277"/>
    </location>
</feature>
<evidence type="ECO:0000259" key="8">
    <source>
        <dbReference type="PROSITE" id="PS50071"/>
    </source>
</evidence>
<keyword evidence="2 5" id="KW-0238">DNA-binding</keyword>
<feature type="region of interest" description="Disordered" evidence="7">
    <location>
        <begin position="135"/>
        <end position="228"/>
    </location>
</feature>
<dbReference type="SMART" id="SM00389">
    <property type="entry name" value="HOX"/>
    <property type="match status" value="1"/>
</dbReference>
<feature type="compositionally biased region" description="Low complexity" evidence="7">
    <location>
        <begin position="213"/>
        <end position="228"/>
    </location>
</feature>
<dbReference type="GO" id="GO:0000981">
    <property type="term" value="F:DNA-binding transcription factor activity, RNA polymerase II-specific"/>
    <property type="evidence" value="ECO:0007669"/>
    <property type="project" value="InterPro"/>
</dbReference>
<feature type="domain" description="Homeobox" evidence="8">
    <location>
        <begin position="52"/>
        <end position="112"/>
    </location>
</feature>
<evidence type="ECO:0000313" key="10">
    <source>
        <dbReference type="Proteomes" id="UP000738349"/>
    </source>
</evidence>
<feature type="compositionally biased region" description="Basic and acidic residues" evidence="7">
    <location>
        <begin position="197"/>
        <end position="210"/>
    </location>
</feature>
<dbReference type="PROSITE" id="PS00027">
    <property type="entry name" value="HOMEOBOX_1"/>
    <property type="match status" value="1"/>
</dbReference>
<dbReference type="CDD" id="cd00086">
    <property type="entry name" value="homeodomain"/>
    <property type="match status" value="1"/>
</dbReference>
<dbReference type="Proteomes" id="UP000738349">
    <property type="component" value="Unassembled WGS sequence"/>
</dbReference>
<accession>A0A9P9FRS1</accession>
<feature type="region of interest" description="Disordered" evidence="7">
    <location>
        <begin position="1"/>
        <end position="65"/>
    </location>
</feature>
<comment type="subcellular location">
    <subcellularLocation>
        <location evidence="1 5 6">Nucleus</location>
    </subcellularLocation>
</comment>
<dbReference type="PANTHER" id="PTHR24323">
    <property type="entry name" value="CEH-10 HOMEODOMAIN-CONTAINING HOMOLOG"/>
    <property type="match status" value="1"/>
</dbReference>
<evidence type="ECO:0000256" key="4">
    <source>
        <dbReference type="ARBA" id="ARBA00023242"/>
    </source>
</evidence>
<dbReference type="InterPro" id="IPR001356">
    <property type="entry name" value="HD"/>
</dbReference>
<evidence type="ECO:0000256" key="7">
    <source>
        <dbReference type="SAM" id="MobiDB-lite"/>
    </source>
</evidence>
<dbReference type="InterPro" id="IPR009057">
    <property type="entry name" value="Homeodomain-like_sf"/>
</dbReference>
<sequence>MANTSPSAAFSASPDQHAASSAARHDESFTSHILPPLADVAASPRPASENEKHPKGKRKRTAAKDKMILEEAYSNNAKPDKQARLEIVQRVSLNEKEVQIWFQNRRQNDRRKSRPLSAQEIAALRYGGMHVISSDPITNMTPSKIDKSFPASDPTSSRTTNPINASPQPLLQTPSISRSHSDLIASTPIPMGNDGIPRSHPDMTPKHDDFSPSQESQDGSHSLSSSMSSSVGYLANRWNLGSSFSTPPTLGRGGDDSFRLEPFPPSSCSSELSQLSSQSQSKVRLSLSLEGKAELVSNQTSPTRNLPPRPSSTTPSLPHVRQRSLQRSHSALPSITLPPISTLTNSLPPRLMRGRSRDVHAWESCADAENRDELTAQAEHESNGSAIAAISLLRSSNGVLQPSGAKRNAPISKPQRPHQAKKARLCRSGSSVTRFEMDEEETEKPEKEFGKVKVSMLVSPSGDSDKENWSPDEDGNRGESHHRRPLPPAPPKAPNPRRLGRVLQEQKGPNLLGNRSNTAPARHRSLVKEGVEIFEDVLKCPAISREDDVERFMRGGEVSPSKKPDMDCVAGLLSLSQGAWR</sequence>
<feature type="compositionally biased region" description="Polar residues" evidence="7">
    <location>
        <begin position="153"/>
        <end position="178"/>
    </location>
</feature>
<dbReference type="AlphaFoldDB" id="A0A9P9FRS1"/>
<reference evidence="9" key="1">
    <citation type="journal article" date="2021" name="Nat. Commun.">
        <title>Genetic determinants of endophytism in the Arabidopsis root mycobiome.</title>
        <authorList>
            <person name="Mesny F."/>
            <person name="Miyauchi S."/>
            <person name="Thiergart T."/>
            <person name="Pickel B."/>
            <person name="Atanasova L."/>
            <person name="Karlsson M."/>
            <person name="Huettel B."/>
            <person name="Barry K.W."/>
            <person name="Haridas S."/>
            <person name="Chen C."/>
            <person name="Bauer D."/>
            <person name="Andreopoulos W."/>
            <person name="Pangilinan J."/>
            <person name="LaButti K."/>
            <person name="Riley R."/>
            <person name="Lipzen A."/>
            <person name="Clum A."/>
            <person name="Drula E."/>
            <person name="Henrissat B."/>
            <person name="Kohler A."/>
            <person name="Grigoriev I.V."/>
            <person name="Martin F.M."/>
            <person name="Hacquard S."/>
        </authorList>
    </citation>
    <scope>NUCLEOTIDE SEQUENCE</scope>
    <source>
        <strain evidence="9">MPI-CAGE-AT-0147</strain>
    </source>
</reference>
<feature type="compositionally biased region" description="Basic residues" evidence="7">
    <location>
        <begin position="415"/>
        <end position="425"/>
    </location>
</feature>
<keyword evidence="10" id="KW-1185">Reference proteome</keyword>
<organism evidence="9 10">
    <name type="scientific">Dactylonectria macrodidyma</name>
    <dbReference type="NCBI Taxonomy" id="307937"/>
    <lineage>
        <taxon>Eukaryota</taxon>
        <taxon>Fungi</taxon>
        <taxon>Dikarya</taxon>
        <taxon>Ascomycota</taxon>
        <taxon>Pezizomycotina</taxon>
        <taxon>Sordariomycetes</taxon>
        <taxon>Hypocreomycetidae</taxon>
        <taxon>Hypocreales</taxon>
        <taxon>Nectriaceae</taxon>
        <taxon>Dactylonectria</taxon>
    </lineage>
</organism>
<feature type="region of interest" description="Disordered" evidence="7">
    <location>
        <begin position="293"/>
        <end position="339"/>
    </location>
</feature>
<evidence type="ECO:0000256" key="3">
    <source>
        <dbReference type="ARBA" id="ARBA00023155"/>
    </source>
</evidence>
<feature type="compositionally biased region" description="Basic and acidic residues" evidence="7">
    <location>
        <begin position="463"/>
        <end position="479"/>
    </location>
</feature>